<accession>A0A2T7A4F9</accession>
<dbReference type="AlphaFoldDB" id="A0A2T7A4F9"/>
<dbReference type="Proteomes" id="UP000244722">
    <property type="component" value="Unassembled WGS sequence"/>
</dbReference>
<comment type="caution">
    <text evidence="1">The sequence shown here is derived from an EMBL/GenBank/DDBJ whole genome shotgun (WGS) entry which is preliminary data.</text>
</comment>
<sequence length="196" mass="21486">MSVQITGIFNPTSSNLQDITPPCLSQYFTPTPMWDGLSASFYGVSQSRNMFASTMLGRVQALDNLSCRWPGSIYPTSAYPTDCLSATHGFIATVLNYDTISFLLLSIMSRCGLPKDSSTITAQMIYANATPHKLGPAKIMAEQQSMQDITPSDKICTWQISETGVGATPLMATLTSPPHSKEIVEKREKIKEDFSR</sequence>
<proteinExistence type="predicted"/>
<evidence type="ECO:0000313" key="2">
    <source>
        <dbReference type="Proteomes" id="UP000244722"/>
    </source>
</evidence>
<name>A0A2T7A4F9_TUBBO</name>
<evidence type="ECO:0000313" key="1">
    <source>
        <dbReference type="EMBL" id="PUU82575.1"/>
    </source>
</evidence>
<organism evidence="1 2">
    <name type="scientific">Tuber borchii</name>
    <name type="common">White truffle</name>
    <dbReference type="NCBI Taxonomy" id="42251"/>
    <lineage>
        <taxon>Eukaryota</taxon>
        <taxon>Fungi</taxon>
        <taxon>Dikarya</taxon>
        <taxon>Ascomycota</taxon>
        <taxon>Pezizomycotina</taxon>
        <taxon>Pezizomycetes</taxon>
        <taxon>Pezizales</taxon>
        <taxon>Tuberaceae</taxon>
        <taxon>Tuber</taxon>
    </lineage>
</organism>
<dbReference type="EMBL" id="NESQ01000026">
    <property type="protein sequence ID" value="PUU82575.1"/>
    <property type="molecule type" value="Genomic_DNA"/>
</dbReference>
<reference evidence="1 2" key="1">
    <citation type="submission" date="2017-04" db="EMBL/GenBank/DDBJ databases">
        <title>Draft genome sequence of Tuber borchii Vittad., a whitish edible truffle.</title>
        <authorList>
            <consortium name="DOE Joint Genome Institute"/>
            <person name="Murat C."/>
            <person name="Kuo A."/>
            <person name="Barry K.W."/>
            <person name="Clum A."/>
            <person name="Dockter R.B."/>
            <person name="Fauchery L."/>
            <person name="Iotti M."/>
            <person name="Kohler A."/>
            <person name="Labutti K."/>
            <person name="Lindquist E.A."/>
            <person name="Lipzen A."/>
            <person name="Ohm R.A."/>
            <person name="Wang M."/>
            <person name="Grigoriev I.V."/>
            <person name="Zambonelli A."/>
            <person name="Martin F.M."/>
        </authorList>
    </citation>
    <scope>NUCLEOTIDE SEQUENCE [LARGE SCALE GENOMIC DNA]</scope>
    <source>
        <strain evidence="1 2">Tbo3840</strain>
    </source>
</reference>
<keyword evidence="2" id="KW-1185">Reference proteome</keyword>
<protein>
    <submittedName>
        <fullName evidence="1">Uncharacterized protein</fullName>
    </submittedName>
</protein>
<gene>
    <name evidence="1" type="ORF">B9Z19DRAFT_1061780</name>
</gene>